<comment type="caution">
    <text evidence="6">The sequence shown here is derived from an EMBL/GenBank/DDBJ whole genome shotgun (WGS) entry which is preliminary data.</text>
</comment>
<proteinExistence type="predicted"/>
<dbReference type="Proteomes" id="UP000265703">
    <property type="component" value="Unassembled WGS sequence"/>
</dbReference>
<dbReference type="PANTHER" id="PTHR12515:SF5">
    <property type="entry name" value="PROTEIN SMAUG"/>
    <property type="match status" value="1"/>
</dbReference>
<protein>
    <recommendedName>
        <fullName evidence="5">SAM domain-containing protein</fullName>
    </recommendedName>
</protein>
<evidence type="ECO:0000313" key="7">
    <source>
        <dbReference type="Proteomes" id="UP000265703"/>
    </source>
</evidence>
<organism evidence="6 7">
    <name type="scientific">Glomus cerebriforme</name>
    <dbReference type="NCBI Taxonomy" id="658196"/>
    <lineage>
        <taxon>Eukaryota</taxon>
        <taxon>Fungi</taxon>
        <taxon>Fungi incertae sedis</taxon>
        <taxon>Mucoromycota</taxon>
        <taxon>Glomeromycotina</taxon>
        <taxon>Glomeromycetes</taxon>
        <taxon>Glomerales</taxon>
        <taxon>Glomeraceae</taxon>
        <taxon>Glomus</taxon>
    </lineage>
</organism>
<dbReference type="AlphaFoldDB" id="A0A397TLV6"/>
<dbReference type="SUPFAM" id="SSF47769">
    <property type="entry name" value="SAM/Pointed domain"/>
    <property type="match status" value="1"/>
</dbReference>
<reference evidence="6 7" key="1">
    <citation type="submission" date="2018-06" db="EMBL/GenBank/DDBJ databases">
        <title>Comparative genomics reveals the genomic features of Rhizophagus irregularis, R. cerebriforme, R. diaphanum and Gigaspora rosea, and their symbiotic lifestyle signature.</title>
        <authorList>
            <person name="Morin E."/>
            <person name="San Clemente H."/>
            <person name="Chen E.C.H."/>
            <person name="De La Providencia I."/>
            <person name="Hainaut M."/>
            <person name="Kuo A."/>
            <person name="Kohler A."/>
            <person name="Murat C."/>
            <person name="Tang N."/>
            <person name="Roy S."/>
            <person name="Loubradou J."/>
            <person name="Henrissat B."/>
            <person name="Grigoriev I.V."/>
            <person name="Corradi N."/>
            <person name="Roux C."/>
            <person name="Martin F.M."/>
        </authorList>
    </citation>
    <scope>NUCLEOTIDE SEQUENCE [LARGE SCALE GENOMIC DNA]</scope>
    <source>
        <strain evidence="6 7">DAOM 227022</strain>
    </source>
</reference>
<dbReference type="GO" id="GO:0000932">
    <property type="term" value="C:P-body"/>
    <property type="evidence" value="ECO:0007669"/>
    <property type="project" value="TreeGrafter"/>
</dbReference>
<dbReference type="InterPro" id="IPR013761">
    <property type="entry name" value="SAM/pointed_sf"/>
</dbReference>
<dbReference type="Gene3D" id="1.10.150.50">
    <property type="entry name" value="Transcription Factor, Ets-1"/>
    <property type="match status" value="1"/>
</dbReference>
<dbReference type="GO" id="GO:0003729">
    <property type="term" value="F:mRNA binding"/>
    <property type="evidence" value="ECO:0007669"/>
    <property type="project" value="TreeGrafter"/>
</dbReference>
<comment type="subcellular location">
    <subcellularLocation>
        <location evidence="1">Cytoplasm</location>
    </subcellularLocation>
</comment>
<feature type="region of interest" description="Disordered" evidence="4">
    <location>
        <begin position="47"/>
        <end position="68"/>
    </location>
</feature>
<dbReference type="PROSITE" id="PS50105">
    <property type="entry name" value="SAM_DOMAIN"/>
    <property type="match status" value="1"/>
</dbReference>
<evidence type="ECO:0000259" key="5">
    <source>
        <dbReference type="PROSITE" id="PS50105"/>
    </source>
</evidence>
<evidence type="ECO:0000313" key="6">
    <source>
        <dbReference type="EMBL" id="RIA95834.1"/>
    </source>
</evidence>
<keyword evidence="2" id="KW-0963">Cytoplasm</keyword>
<dbReference type="PANTHER" id="PTHR12515">
    <property type="entry name" value="STERILE ALPHA MOTIF DOMAIN CONTAINING PROTEIN 4-RELATED"/>
    <property type="match status" value="1"/>
</dbReference>
<sequence>MSTIITTKLSTIFPQKSLSYFFIFTQQYATKYKTYYKNERFHKPYDNIGKGNPPIRPKQPLGPDGKNADMRYKEGKNRRYKEYFVNNYVNVNKELLEDFPRWLKGLRLNKYSNCFNGMKWQEIIYFNNEKLEELGVYTVGARGKLLKTFELVKNNLNGKYL</sequence>
<evidence type="ECO:0000256" key="1">
    <source>
        <dbReference type="ARBA" id="ARBA00004496"/>
    </source>
</evidence>
<evidence type="ECO:0000256" key="4">
    <source>
        <dbReference type="SAM" id="MobiDB-lite"/>
    </source>
</evidence>
<dbReference type="InterPro" id="IPR001660">
    <property type="entry name" value="SAM"/>
</dbReference>
<keyword evidence="7" id="KW-1185">Reference proteome</keyword>
<accession>A0A397TLV6</accession>
<dbReference type="GO" id="GO:0000289">
    <property type="term" value="P:nuclear-transcribed mRNA poly(A) tail shortening"/>
    <property type="evidence" value="ECO:0007669"/>
    <property type="project" value="TreeGrafter"/>
</dbReference>
<dbReference type="OrthoDB" id="2155283at2759"/>
<evidence type="ECO:0000256" key="2">
    <source>
        <dbReference type="ARBA" id="ARBA00022490"/>
    </source>
</evidence>
<keyword evidence="3" id="KW-0694">RNA-binding</keyword>
<dbReference type="EMBL" id="QKYT01000054">
    <property type="protein sequence ID" value="RIA95834.1"/>
    <property type="molecule type" value="Genomic_DNA"/>
</dbReference>
<dbReference type="Pfam" id="PF07647">
    <property type="entry name" value="SAM_2"/>
    <property type="match status" value="1"/>
</dbReference>
<feature type="domain" description="SAM" evidence="5">
    <location>
        <begin position="97"/>
        <end position="155"/>
    </location>
</feature>
<dbReference type="InterPro" id="IPR050897">
    <property type="entry name" value="SMAUG/VTS1_RNA-bind"/>
</dbReference>
<evidence type="ECO:0000256" key="3">
    <source>
        <dbReference type="ARBA" id="ARBA00022884"/>
    </source>
</evidence>
<gene>
    <name evidence="6" type="ORF">C1645_756470</name>
</gene>
<name>A0A397TLV6_9GLOM</name>